<gene>
    <name evidence="2" type="ORF">SAMD00023353_1002920</name>
</gene>
<feature type="region of interest" description="Disordered" evidence="1">
    <location>
        <begin position="1"/>
        <end position="83"/>
    </location>
</feature>
<feature type="compositionally biased region" description="Acidic residues" evidence="1">
    <location>
        <begin position="71"/>
        <end position="83"/>
    </location>
</feature>
<evidence type="ECO:0000313" key="3">
    <source>
        <dbReference type="Proteomes" id="UP000054516"/>
    </source>
</evidence>
<proteinExistence type="predicted"/>
<reference evidence="2" key="1">
    <citation type="submission" date="2016-03" db="EMBL/GenBank/DDBJ databases">
        <title>Draft genome sequence of Rosellinia necatrix.</title>
        <authorList>
            <person name="Kanematsu S."/>
        </authorList>
    </citation>
    <scope>NUCLEOTIDE SEQUENCE [LARGE SCALE GENOMIC DNA]</scope>
    <source>
        <strain evidence="2">W97</strain>
    </source>
</reference>
<evidence type="ECO:0000313" key="2">
    <source>
        <dbReference type="EMBL" id="GAW25672.1"/>
    </source>
</evidence>
<sequence>MLEKMVSDLAEVKANTSQVPPSQGVHVSLDRDPFDQESTPEIRRESSQVGPSSSRLGIKRRKSDTSLSEIDTNEDDMTEDMKE</sequence>
<name>A0A1S8A6R0_ROSNE</name>
<keyword evidence="3" id="KW-1185">Reference proteome</keyword>
<organism evidence="2">
    <name type="scientific">Rosellinia necatrix</name>
    <name type="common">White root-rot fungus</name>
    <dbReference type="NCBI Taxonomy" id="77044"/>
    <lineage>
        <taxon>Eukaryota</taxon>
        <taxon>Fungi</taxon>
        <taxon>Dikarya</taxon>
        <taxon>Ascomycota</taxon>
        <taxon>Pezizomycotina</taxon>
        <taxon>Sordariomycetes</taxon>
        <taxon>Xylariomycetidae</taxon>
        <taxon>Xylariales</taxon>
        <taxon>Xylariaceae</taxon>
        <taxon>Rosellinia</taxon>
    </lineage>
</organism>
<accession>A0A1S8A6R0</accession>
<dbReference type="EMBL" id="DF977455">
    <property type="protein sequence ID" value="GAW25672.1"/>
    <property type="molecule type" value="Genomic_DNA"/>
</dbReference>
<dbReference type="AlphaFoldDB" id="A0A1S8A6R0"/>
<feature type="compositionally biased region" description="Basic and acidic residues" evidence="1">
    <location>
        <begin position="28"/>
        <end position="46"/>
    </location>
</feature>
<dbReference type="Proteomes" id="UP000054516">
    <property type="component" value="Unassembled WGS sequence"/>
</dbReference>
<protein>
    <submittedName>
        <fullName evidence="2">Uncharacterized protein</fullName>
    </submittedName>
</protein>
<evidence type="ECO:0000256" key="1">
    <source>
        <dbReference type="SAM" id="MobiDB-lite"/>
    </source>
</evidence>